<name>A0ABX0VC74_9HYPH</name>
<accession>A0ABX0VC74</accession>
<feature type="chain" id="PRO_5045224607" description="Lipoprotein" evidence="1">
    <location>
        <begin position="28"/>
        <end position="213"/>
    </location>
</feature>
<evidence type="ECO:0000313" key="2">
    <source>
        <dbReference type="EMBL" id="NIX77103.1"/>
    </source>
</evidence>
<dbReference type="EMBL" id="JAATJS010000003">
    <property type="protein sequence ID" value="NIX77103.1"/>
    <property type="molecule type" value="Genomic_DNA"/>
</dbReference>
<dbReference type="Proteomes" id="UP000707352">
    <property type="component" value="Unassembled WGS sequence"/>
</dbReference>
<protein>
    <recommendedName>
        <fullName evidence="4">Lipoprotein</fullName>
    </recommendedName>
</protein>
<sequence length="213" mass="23260">MRYITNKLTWIFAISAVFAVSTTTAQASNTSSGRIEVASAQNGKVKKPARAATGQYFIEFRSRYALSYGHTFAMFGRLNAKGSIVEREVAGLHPKGDSPVPWMIGHVVPVASETGPSDGDLEEQYVSARYRVLLNDAEYAKVIAFIRKLQANSPLWSAVAYNCNAFVADIARYMGLGTPSSTLLYPADFINELRKINGGRDRASLADTTQPVQ</sequence>
<comment type="caution">
    <text evidence="2">The sequence shown here is derived from an EMBL/GenBank/DDBJ whole genome shotgun (WGS) entry which is preliminary data.</text>
</comment>
<proteinExistence type="predicted"/>
<feature type="signal peptide" evidence="1">
    <location>
        <begin position="1"/>
        <end position="27"/>
    </location>
</feature>
<gene>
    <name evidence="2" type="ORF">HB375_10815</name>
</gene>
<keyword evidence="1" id="KW-0732">Signal</keyword>
<evidence type="ECO:0008006" key="4">
    <source>
        <dbReference type="Google" id="ProtNLM"/>
    </source>
</evidence>
<keyword evidence="3" id="KW-1185">Reference proteome</keyword>
<evidence type="ECO:0000256" key="1">
    <source>
        <dbReference type="SAM" id="SignalP"/>
    </source>
</evidence>
<evidence type="ECO:0000313" key="3">
    <source>
        <dbReference type="Proteomes" id="UP000707352"/>
    </source>
</evidence>
<organism evidence="2 3">
    <name type="scientific">Microvirga terricola</name>
    <dbReference type="NCBI Taxonomy" id="2719797"/>
    <lineage>
        <taxon>Bacteria</taxon>
        <taxon>Pseudomonadati</taxon>
        <taxon>Pseudomonadota</taxon>
        <taxon>Alphaproteobacteria</taxon>
        <taxon>Hyphomicrobiales</taxon>
        <taxon>Methylobacteriaceae</taxon>
        <taxon>Microvirga</taxon>
    </lineage>
</organism>
<reference evidence="2 3" key="1">
    <citation type="submission" date="2020-03" db="EMBL/GenBank/DDBJ databases">
        <title>The genome sequence of Microvirga sp. c23x22.</title>
        <authorList>
            <person name="Zhang X."/>
        </authorList>
    </citation>
    <scope>NUCLEOTIDE SEQUENCE [LARGE SCALE GENOMIC DNA]</scope>
    <source>
        <strain evidence="3">c23x22</strain>
    </source>
</reference>
<dbReference type="RefSeq" id="WP_167672990.1">
    <property type="nucleotide sequence ID" value="NZ_JAATJS010000003.1"/>
</dbReference>